<protein>
    <submittedName>
        <fullName evidence="2">Brix domain</fullName>
    </submittedName>
</protein>
<dbReference type="GO" id="GO:0000027">
    <property type="term" value="P:ribosomal large subunit assembly"/>
    <property type="evidence" value="ECO:0007669"/>
    <property type="project" value="TreeGrafter"/>
</dbReference>
<dbReference type="OrthoDB" id="10261452at2759"/>
<dbReference type="RefSeq" id="XP_021337833.1">
    <property type="nucleotide sequence ID" value="XM_021482638.1"/>
</dbReference>
<dbReference type="Pfam" id="PF04427">
    <property type="entry name" value="Brix"/>
    <property type="match status" value="1"/>
</dbReference>
<dbReference type="KEGG" id="bmic:BmR1_04g07822"/>
<name>A0A1N6LY28_BABMR</name>
<dbReference type="PANTHER" id="PTHR12661:SF5">
    <property type="entry name" value="SUPPRESSOR OF SWI4 1 HOMOLOG"/>
    <property type="match status" value="1"/>
</dbReference>
<dbReference type="SUPFAM" id="SSF52954">
    <property type="entry name" value="Class II aaRS ABD-related"/>
    <property type="match status" value="1"/>
</dbReference>
<sequence length="308" mass="34691">MSASDTPRLLIIRRGSIGPTASGLIRNLRLLFSPNCATKLKEGGKQSIKDFLSVKNLLDLSHLIMVSQSKKLIGKNSAAATLKIANLANGPTITFSIEKVALMSDISLETEQSIPALKLLIPPLLILHGFKDEPGRSMASILQSMFPKIEKDNFRRVVLCKMDQNYFVELRHYVSQRVDLNISKNVRGLGTCRGLKKIVSQGLPIVKLFNQTRDEEENKEVLMYKDHIPGFDNSTQGLRLIEIGPRITLKLVKIESEVCTGAVTYHRYVNKTKEEVENLSAREPKLVKKRKREMALLERMIKQGKKKE</sequence>
<gene>
    <name evidence="2" type="ORF">BmR1_04g07822</name>
</gene>
<dbReference type="GO" id="GO:0030687">
    <property type="term" value="C:preribosome, large subunit precursor"/>
    <property type="evidence" value="ECO:0007669"/>
    <property type="project" value="TreeGrafter"/>
</dbReference>
<reference evidence="2 3" key="3">
    <citation type="journal article" date="2016" name="Sci. Rep.">
        <title>Genome-wide diversity and gene expression profiling of Babesia microti isolates identify polymorphic genes that mediate host-pathogen interactions.</title>
        <authorList>
            <person name="Silva J.C."/>
            <person name="Cornillot E."/>
            <person name="McCracken C."/>
            <person name="Usmani-Brown S."/>
            <person name="Dwivedi A."/>
            <person name="Ifeonu O.O."/>
            <person name="Crabtree J."/>
            <person name="Gotia H.T."/>
            <person name="Virji A.Z."/>
            <person name="Reynes C."/>
            <person name="Colinge J."/>
            <person name="Kumar V."/>
            <person name="Lawres L."/>
            <person name="Pazzi J.E."/>
            <person name="Pablo J.V."/>
            <person name="Hung C."/>
            <person name="Brancato J."/>
            <person name="Kumari P."/>
            <person name="Orvis J."/>
            <person name="Tretina K."/>
            <person name="Chibucos M."/>
            <person name="Ott S."/>
            <person name="Sadzewicz L."/>
            <person name="Sengamalay N."/>
            <person name="Shetty A.C."/>
            <person name="Su Q."/>
            <person name="Tallon L."/>
            <person name="Fraser C.M."/>
            <person name="Frutos R."/>
            <person name="Molina D.M."/>
            <person name="Krause P.J."/>
            <person name="Ben Mamoun C."/>
        </authorList>
    </citation>
    <scope>NUCLEOTIDE SEQUENCE [LARGE SCALE GENOMIC DNA]</scope>
    <source>
        <strain evidence="2 3">RI</strain>
    </source>
</reference>
<reference evidence="2 3" key="2">
    <citation type="journal article" date="2013" name="PLoS ONE">
        <title>Whole genome mapping and re-organization of the nuclear and mitochondrial genomes of Babesia microti isolates.</title>
        <authorList>
            <person name="Cornillot E."/>
            <person name="Dassouli A."/>
            <person name="Garg A."/>
            <person name="Pachikara N."/>
            <person name="Randazzo S."/>
            <person name="Depoix D."/>
            <person name="Carcy B."/>
            <person name="Delbecq S."/>
            <person name="Frutos R."/>
            <person name="Silva J.C."/>
            <person name="Sutton R."/>
            <person name="Krause P.J."/>
            <person name="Mamoun C.B."/>
        </authorList>
    </citation>
    <scope>NUCLEOTIDE SEQUENCE [LARGE SCALE GENOMIC DNA]</scope>
    <source>
        <strain evidence="2 3">RI</strain>
    </source>
</reference>
<dbReference type="PANTHER" id="PTHR12661">
    <property type="entry name" value="PETER PAN-RELATED"/>
    <property type="match status" value="1"/>
</dbReference>
<dbReference type="GO" id="GO:0006364">
    <property type="term" value="P:rRNA processing"/>
    <property type="evidence" value="ECO:0007669"/>
    <property type="project" value="InterPro"/>
</dbReference>
<keyword evidence="3" id="KW-1185">Reference proteome</keyword>
<dbReference type="AlphaFoldDB" id="A0A1N6LY28"/>
<feature type="domain" description="Brix" evidence="1">
    <location>
        <begin position="7"/>
        <end position="260"/>
    </location>
</feature>
<dbReference type="GeneID" id="24426207"/>
<dbReference type="InterPro" id="IPR045112">
    <property type="entry name" value="PPAN-like"/>
</dbReference>
<organism evidence="2 3">
    <name type="scientific">Babesia microti (strain RI)</name>
    <dbReference type="NCBI Taxonomy" id="1133968"/>
    <lineage>
        <taxon>Eukaryota</taxon>
        <taxon>Sar</taxon>
        <taxon>Alveolata</taxon>
        <taxon>Apicomplexa</taxon>
        <taxon>Aconoidasida</taxon>
        <taxon>Piroplasmida</taxon>
        <taxon>Babesiidae</taxon>
        <taxon>Babesia</taxon>
    </lineage>
</organism>
<dbReference type="SMART" id="SM00879">
    <property type="entry name" value="Brix"/>
    <property type="match status" value="1"/>
</dbReference>
<evidence type="ECO:0000313" key="2">
    <source>
        <dbReference type="EMBL" id="SIO73771.1"/>
    </source>
</evidence>
<proteinExistence type="predicted"/>
<dbReference type="Proteomes" id="UP000002899">
    <property type="component" value="Chromosome IV"/>
</dbReference>
<accession>A0A1N6LY28</accession>
<evidence type="ECO:0000313" key="3">
    <source>
        <dbReference type="Proteomes" id="UP000002899"/>
    </source>
</evidence>
<evidence type="ECO:0000259" key="1">
    <source>
        <dbReference type="PROSITE" id="PS50833"/>
    </source>
</evidence>
<reference evidence="2 3" key="1">
    <citation type="journal article" date="2012" name="Nucleic Acids Res.">
        <title>Sequencing of the smallest Apicomplexan genome from the human pathogen Babesia microti.</title>
        <authorList>
            <person name="Cornillot E."/>
            <person name="Hadj-Kaddour K."/>
            <person name="Dassouli A."/>
            <person name="Noel B."/>
            <person name="Ranwez V."/>
            <person name="Vacherie B."/>
            <person name="Augagneur Y."/>
            <person name="Bres V."/>
            <person name="Duclos A."/>
            <person name="Randazzo S."/>
            <person name="Carcy B."/>
            <person name="Debierre-Grockiego F."/>
            <person name="Delbecq S."/>
            <person name="Moubri-Menage K."/>
            <person name="Shams-Eldin H."/>
            <person name="Usmani-Brown S."/>
            <person name="Bringaud F."/>
            <person name="Wincker P."/>
            <person name="Vivares C.P."/>
            <person name="Schwarz R.T."/>
            <person name="Schetters T.P."/>
            <person name="Krause P.J."/>
            <person name="Gorenflot A."/>
            <person name="Berry V."/>
            <person name="Barbe V."/>
            <person name="Ben Mamoun C."/>
        </authorList>
    </citation>
    <scope>NUCLEOTIDE SEQUENCE [LARGE SCALE GENOMIC DNA]</scope>
    <source>
        <strain evidence="2 3">RI</strain>
    </source>
</reference>
<dbReference type="Gene3D" id="3.40.50.10480">
    <property type="entry name" value="Probable brix-domain ribosomal biogenesis protein"/>
    <property type="match status" value="1"/>
</dbReference>
<dbReference type="GO" id="GO:0019843">
    <property type="term" value="F:rRNA binding"/>
    <property type="evidence" value="ECO:0007669"/>
    <property type="project" value="InterPro"/>
</dbReference>
<dbReference type="EMBL" id="LN871599">
    <property type="protein sequence ID" value="SIO73771.1"/>
    <property type="molecule type" value="Genomic_DNA"/>
</dbReference>
<dbReference type="InterPro" id="IPR007109">
    <property type="entry name" value="Brix"/>
</dbReference>
<dbReference type="PROSITE" id="PS50833">
    <property type="entry name" value="BRIX"/>
    <property type="match status" value="1"/>
</dbReference>
<dbReference type="VEuPathDB" id="PiroplasmaDB:BmR1_04g07822"/>